<protein>
    <submittedName>
        <fullName evidence="2">Uncharacterized protein</fullName>
    </submittedName>
</protein>
<evidence type="ECO:0000313" key="3">
    <source>
        <dbReference type="Proteomes" id="UP000326565"/>
    </source>
</evidence>
<evidence type="ECO:0000256" key="1">
    <source>
        <dbReference type="SAM" id="Phobius"/>
    </source>
</evidence>
<keyword evidence="1" id="KW-0812">Transmembrane</keyword>
<keyword evidence="1" id="KW-1133">Transmembrane helix</keyword>
<dbReference type="EMBL" id="ML732173">
    <property type="protein sequence ID" value="KAB8077071.1"/>
    <property type="molecule type" value="Genomic_DNA"/>
</dbReference>
<evidence type="ECO:0000313" key="2">
    <source>
        <dbReference type="EMBL" id="KAB8077071.1"/>
    </source>
</evidence>
<proteinExistence type="predicted"/>
<keyword evidence="3" id="KW-1185">Reference proteome</keyword>
<feature type="transmembrane region" description="Helical" evidence="1">
    <location>
        <begin position="12"/>
        <end position="32"/>
    </location>
</feature>
<feature type="non-terminal residue" evidence="2">
    <location>
        <position position="55"/>
    </location>
</feature>
<name>A0A5N5X8I6_9EURO</name>
<dbReference type="Proteomes" id="UP000326565">
    <property type="component" value="Unassembled WGS sequence"/>
</dbReference>
<gene>
    <name evidence="2" type="ORF">BDV29DRAFT_169045</name>
</gene>
<organism evidence="2 3">
    <name type="scientific">Aspergillus leporis</name>
    <dbReference type="NCBI Taxonomy" id="41062"/>
    <lineage>
        <taxon>Eukaryota</taxon>
        <taxon>Fungi</taxon>
        <taxon>Dikarya</taxon>
        <taxon>Ascomycota</taxon>
        <taxon>Pezizomycotina</taxon>
        <taxon>Eurotiomycetes</taxon>
        <taxon>Eurotiomycetidae</taxon>
        <taxon>Eurotiales</taxon>
        <taxon>Aspergillaceae</taxon>
        <taxon>Aspergillus</taxon>
        <taxon>Aspergillus subgen. Circumdati</taxon>
    </lineage>
</organism>
<dbReference type="AlphaFoldDB" id="A0A5N5X8I6"/>
<reference evidence="2 3" key="1">
    <citation type="submission" date="2019-04" db="EMBL/GenBank/DDBJ databases">
        <title>Friends and foes A comparative genomics study of 23 Aspergillus species from section Flavi.</title>
        <authorList>
            <consortium name="DOE Joint Genome Institute"/>
            <person name="Kjaerbolling I."/>
            <person name="Vesth T."/>
            <person name="Frisvad J.C."/>
            <person name="Nybo J.L."/>
            <person name="Theobald S."/>
            <person name="Kildgaard S."/>
            <person name="Isbrandt T."/>
            <person name="Kuo A."/>
            <person name="Sato A."/>
            <person name="Lyhne E.K."/>
            <person name="Kogle M.E."/>
            <person name="Wiebenga A."/>
            <person name="Kun R.S."/>
            <person name="Lubbers R.J."/>
            <person name="Makela M.R."/>
            <person name="Barry K."/>
            <person name="Chovatia M."/>
            <person name="Clum A."/>
            <person name="Daum C."/>
            <person name="Haridas S."/>
            <person name="He G."/>
            <person name="LaButti K."/>
            <person name="Lipzen A."/>
            <person name="Mondo S."/>
            <person name="Riley R."/>
            <person name="Salamov A."/>
            <person name="Simmons B.A."/>
            <person name="Magnuson J.K."/>
            <person name="Henrissat B."/>
            <person name="Mortensen U.H."/>
            <person name="Larsen T.O."/>
            <person name="Devries R.P."/>
            <person name="Grigoriev I.V."/>
            <person name="Machida M."/>
            <person name="Baker S.E."/>
            <person name="Andersen M.R."/>
        </authorList>
    </citation>
    <scope>NUCLEOTIDE SEQUENCE [LARGE SCALE GENOMIC DNA]</scope>
    <source>
        <strain evidence="2 3">CBS 151.66</strain>
    </source>
</reference>
<accession>A0A5N5X8I6</accession>
<sequence length="55" mass="6424">MAFNWTMMFKDHHLRLILLFLAMTNLLVIVCFSHVRRSTVHESVEPPSTGLKRTP</sequence>
<keyword evidence="1" id="KW-0472">Membrane</keyword>